<dbReference type="RefSeq" id="WP_280009578.1">
    <property type="nucleotide sequence ID" value="NZ_JAOCEK010000039.1"/>
</dbReference>
<accession>A0AA42Q535</accession>
<organism evidence="2 3">
    <name type="scientific">Comamonas thiooxydans</name>
    <dbReference type="NCBI Taxonomy" id="363952"/>
    <lineage>
        <taxon>Bacteria</taxon>
        <taxon>Pseudomonadati</taxon>
        <taxon>Pseudomonadota</taxon>
        <taxon>Betaproteobacteria</taxon>
        <taxon>Burkholderiales</taxon>
        <taxon>Comamonadaceae</taxon>
        <taxon>Comamonas</taxon>
    </lineage>
</organism>
<reference evidence="2" key="1">
    <citation type="submission" date="2022-09" db="EMBL/GenBank/DDBJ databases">
        <title>Intensive care unit water sources are persistently colonized with multi-drug resistant bacteria and are the site of extensive horizontal gene transfer of antibiotic resistance genes.</title>
        <authorList>
            <person name="Diorio-Toth L."/>
        </authorList>
    </citation>
    <scope>NUCLEOTIDE SEQUENCE</scope>
    <source>
        <strain evidence="2">GD03832</strain>
    </source>
</reference>
<dbReference type="InterPro" id="IPR013321">
    <property type="entry name" value="Arc_rbn_hlx_hlx"/>
</dbReference>
<comment type="caution">
    <text evidence="2">The sequence shown here is derived from an EMBL/GenBank/DDBJ whole genome shotgun (WGS) entry which is preliminary data.</text>
</comment>
<evidence type="ECO:0000313" key="3">
    <source>
        <dbReference type="Proteomes" id="UP001161065"/>
    </source>
</evidence>
<sequence length="102" mass="10969">MKQTDPQYKLRLPQDLKDQIEAAAKEAGRSMNAEIVARLEGSFGLQNPAAPWAKEALEQFEKLAAKAGEAAATRVLQAQGFNALQMGTPGIVQTPPPPKAKK</sequence>
<dbReference type="AlphaFoldDB" id="A0AA42Q535"/>
<dbReference type="SUPFAM" id="SSF47598">
    <property type="entry name" value="Ribbon-helix-helix"/>
    <property type="match status" value="1"/>
</dbReference>
<evidence type="ECO:0000259" key="1">
    <source>
        <dbReference type="Pfam" id="PF03869"/>
    </source>
</evidence>
<dbReference type="InterPro" id="IPR010985">
    <property type="entry name" value="Ribbon_hlx_hlx"/>
</dbReference>
<dbReference type="Proteomes" id="UP001161065">
    <property type="component" value="Unassembled WGS sequence"/>
</dbReference>
<protein>
    <submittedName>
        <fullName evidence="2">Arc family DNA-binding protein</fullName>
    </submittedName>
</protein>
<proteinExistence type="predicted"/>
<dbReference type="GO" id="GO:0006355">
    <property type="term" value="P:regulation of DNA-templated transcription"/>
    <property type="evidence" value="ECO:0007669"/>
    <property type="project" value="InterPro"/>
</dbReference>
<dbReference type="GO" id="GO:0003677">
    <property type="term" value="F:DNA binding"/>
    <property type="evidence" value="ECO:0007669"/>
    <property type="project" value="UniProtKB-KW"/>
</dbReference>
<dbReference type="Gene3D" id="1.10.1220.10">
    <property type="entry name" value="Met repressor-like"/>
    <property type="match status" value="1"/>
</dbReference>
<dbReference type="EMBL" id="JAOCEK010000039">
    <property type="protein sequence ID" value="MDH1337415.1"/>
    <property type="molecule type" value="Genomic_DNA"/>
</dbReference>
<evidence type="ECO:0000313" key="2">
    <source>
        <dbReference type="EMBL" id="MDH1337415.1"/>
    </source>
</evidence>
<name>A0AA42Q535_9BURK</name>
<dbReference type="InterPro" id="IPR005569">
    <property type="entry name" value="Arc_DNA-bd_dom"/>
</dbReference>
<dbReference type="Pfam" id="PF03869">
    <property type="entry name" value="Arc"/>
    <property type="match status" value="1"/>
</dbReference>
<gene>
    <name evidence="2" type="ORF">N5D63_25075</name>
</gene>
<keyword evidence="2" id="KW-0238">DNA-binding</keyword>
<feature type="domain" description="Arc-like DNA binding" evidence="1">
    <location>
        <begin position="3"/>
        <end position="43"/>
    </location>
</feature>